<dbReference type="EMBL" id="SWKU01000017">
    <property type="protein sequence ID" value="KAF2999285.1"/>
    <property type="molecule type" value="Genomic_DNA"/>
</dbReference>
<accession>A0A9P4TAP3</accession>
<evidence type="ECO:0000313" key="1">
    <source>
        <dbReference type="EMBL" id="KAF2999285.1"/>
    </source>
</evidence>
<sequence length="365" mass="40534">MKQPSVNISTTTTTTAAEEASYLGRLGGPDNNEISSQASQGLPVILPWGRTPVRLGTTFHSRLQSTNNPWSEETPFVLSDIHIIPKELHFEYGTNSTFKKISTSRQIETGDHLSLGFGIGVGLPFVASVSVKGTFDQHIQENKDSDKISIHSSCRAGTIEFQRQPRLTKEAIIEIKYGGGYEGLCQRYGDYYVAGYRLGGDAGILMSASGHTREKIERYGIKATVTVLFVSVSKTWTKDFRTFAQGRQCKLLGYDTIESMTWKRASASGDDIAGLAKEAIAWEAYNPASDGGTLRADAEAIMTRSENMLERVCYILEKHGYRNGESLTFVQCEELVREGIVVELLLEPMSRLRDVIRWRLETNVI</sequence>
<protein>
    <submittedName>
        <fullName evidence="1">Uncharacterized protein</fullName>
    </submittedName>
</protein>
<comment type="caution">
    <text evidence="1">The sequence shown here is derived from an EMBL/GenBank/DDBJ whole genome shotgun (WGS) entry which is preliminary data.</text>
</comment>
<keyword evidence="2" id="KW-1185">Reference proteome</keyword>
<proteinExistence type="predicted"/>
<reference evidence="1" key="1">
    <citation type="submission" date="2019-04" db="EMBL/GenBank/DDBJ databases">
        <title>Sequencing of skin fungus with MAO and IRED activity.</title>
        <authorList>
            <person name="Marsaioli A.J."/>
            <person name="Bonatto J.M.C."/>
            <person name="Reis Junior O."/>
        </authorList>
    </citation>
    <scope>NUCLEOTIDE SEQUENCE</scope>
    <source>
        <strain evidence="1">30M1</strain>
    </source>
</reference>
<dbReference type="Proteomes" id="UP000801428">
    <property type="component" value="Unassembled WGS sequence"/>
</dbReference>
<name>A0A9P4TAP3_CURKU</name>
<dbReference type="OrthoDB" id="4457531at2759"/>
<evidence type="ECO:0000313" key="2">
    <source>
        <dbReference type="Proteomes" id="UP000801428"/>
    </source>
</evidence>
<gene>
    <name evidence="1" type="ORF">E8E13_004185</name>
</gene>
<dbReference type="AlphaFoldDB" id="A0A9P4TAP3"/>
<organism evidence="1 2">
    <name type="scientific">Curvularia kusanoi</name>
    <name type="common">Cochliobolus kusanoi</name>
    <dbReference type="NCBI Taxonomy" id="90978"/>
    <lineage>
        <taxon>Eukaryota</taxon>
        <taxon>Fungi</taxon>
        <taxon>Dikarya</taxon>
        <taxon>Ascomycota</taxon>
        <taxon>Pezizomycotina</taxon>
        <taxon>Dothideomycetes</taxon>
        <taxon>Pleosporomycetidae</taxon>
        <taxon>Pleosporales</taxon>
        <taxon>Pleosporineae</taxon>
        <taxon>Pleosporaceae</taxon>
        <taxon>Curvularia</taxon>
    </lineage>
</organism>